<accession>A0A4U0TNK8</accession>
<comment type="subcellular location">
    <subcellularLocation>
        <location evidence="2">Cytoplasmic vesicle</location>
        <location evidence="2">COPII-coated vesicle membrane</location>
        <topology evidence="2">Peripheral membrane protein</topology>
        <orientation evidence="2">Cytoplasmic side</orientation>
    </subcellularLocation>
    <subcellularLocation>
        <location evidence="3">Endoplasmic reticulum membrane</location>
        <topology evidence="3">Peripheral membrane protein</topology>
        <orientation evidence="3">Cytoplasmic side</orientation>
    </subcellularLocation>
    <subcellularLocation>
        <location evidence="1">Golgi apparatus membrane</location>
        <topology evidence="1">Peripheral membrane protein</topology>
        <orientation evidence="1">Cytoplasmic side</orientation>
    </subcellularLocation>
</comment>
<keyword evidence="8" id="KW-0968">Cytoplasmic vesicle</keyword>
<dbReference type="PANTHER" id="PTHR13803">
    <property type="entry name" value="SEC24-RELATED PROTEIN"/>
    <property type="match status" value="1"/>
</dbReference>
<dbReference type="EMBL" id="NAJL01000053">
    <property type="protein sequence ID" value="TKA23588.1"/>
    <property type="molecule type" value="Genomic_DNA"/>
</dbReference>
<keyword evidence="6" id="KW-0931">ER-Golgi transport</keyword>
<feature type="compositionally biased region" description="Polar residues" evidence="10">
    <location>
        <begin position="144"/>
        <end position="193"/>
    </location>
</feature>
<comment type="caution">
    <text evidence="16">The sequence shown here is derived from an EMBL/GenBank/DDBJ whole genome shotgun (WGS) entry which is preliminary data.</text>
</comment>
<feature type="region of interest" description="Disordered" evidence="10">
    <location>
        <begin position="139"/>
        <end position="231"/>
    </location>
</feature>
<dbReference type="GO" id="GO:0030127">
    <property type="term" value="C:COPII vesicle coat"/>
    <property type="evidence" value="ECO:0007669"/>
    <property type="project" value="InterPro"/>
</dbReference>
<dbReference type="InterPro" id="IPR036465">
    <property type="entry name" value="vWFA_dom_sf"/>
</dbReference>
<evidence type="ECO:0000256" key="7">
    <source>
        <dbReference type="ARBA" id="ARBA00022927"/>
    </source>
</evidence>
<dbReference type="InterPro" id="IPR029006">
    <property type="entry name" value="ADF-H/Gelsolin-like_dom_sf"/>
</dbReference>
<evidence type="ECO:0000259" key="12">
    <source>
        <dbReference type="Pfam" id="PF04810"/>
    </source>
</evidence>
<dbReference type="AlphaFoldDB" id="A0A4U0TNK8"/>
<proteinExistence type="inferred from homology"/>
<dbReference type="SUPFAM" id="SSF82919">
    <property type="entry name" value="Zn-finger domain of Sec23/24"/>
    <property type="match status" value="1"/>
</dbReference>
<name>A0A4U0TNK8_9PEZI</name>
<evidence type="ECO:0000256" key="10">
    <source>
        <dbReference type="SAM" id="MobiDB-lite"/>
    </source>
</evidence>
<dbReference type="GO" id="GO:0000139">
    <property type="term" value="C:Golgi membrane"/>
    <property type="evidence" value="ECO:0007669"/>
    <property type="project" value="UniProtKB-SubCell"/>
</dbReference>
<dbReference type="InterPro" id="IPR012990">
    <property type="entry name" value="Beta-sandwich_Sec23_24"/>
</dbReference>
<dbReference type="Pfam" id="PF08033">
    <property type="entry name" value="Sec23_BS"/>
    <property type="match status" value="1"/>
</dbReference>
<dbReference type="InterPro" id="IPR006896">
    <property type="entry name" value="Sec23/24_trunk_dom"/>
</dbReference>
<dbReference type="Proteomes" id="UP000308549">
    <property type="component" value="Unassembled WGS sequence"/>
</dbReference>
<dbReference type="GO" id="GO:0090110">
    <property type="term" value="P:COPII-coated vesicle cargo loading"/>
    <property type="evidence" value="ECO:0007669"/>
    <property type="project" value="TreeGrafter"/>
</dbReference>
<dbReference type="Gene3D" id="2.30.30.380">
    <property type="entry name" value="Zn-finger domain of Sec23/24"/>
    <property type="match status" value="1"/>
</dbReference>
<dbReference type="GO" id="GO:0070971">
    <property type="term" value="C:endoplasmic reticulum exit site"/>
    <property type="evidence" value="ECO:0007669"/>
    <property type="project" value="TreeGrafter"/>
</dbReference>
<feature type="domain" description="Sec23/Sec24 helical" evidence="14">
    <location>
        <begin position="760"/>
        <end position="860"/>
    </location>
</feature>
<evidence type="ECO:0000256" key="5">
    <source>
        <dbReference type="ARBA" id="ARBA00022448"/>
    </source>
</evidence>
<gene>
    <name evidence="16" type="ORF">B0A50_07422</name>
</gene>
<dbReference type="Pfam" id="PF04810">
    <property type="entry name" value="zf-Sec23_Sec24"/>
    <property type="match status" value="1"/>
</dbReference>
<dbReference type="Gene3D" id="1.20.120.730">
    <property type="entry name" value="Sec23/Sec24 helical domain"/>
    <property type="match status" value="1"/>
</dbReference>
<evidence type="ECO:0000256" key="8">
    <source>
        <dbReference type="ARBA" id="ARBA00023329"/>
    </source>
</evidence>
<feature type="region of interest" description="Disordered" evidence="10">
    <location>
        <begin position="1"/>
        <end position="82"/>
    </location>
</feature>
<dbReference type="InterPro" id="IPR007123">
    <property type="entry name" value="Gelsolin-like_dom"/>
</dbReference>
<dbReference type="InterPro" id="IPR006895">
    <property type="entry name" value="Znf_Sec23_Sec24"/>
</dbReference>
<keyword evidence="17" id="KW-1185">Reference proteome</keyword>
<dbReference type="InterPro" id="IPR036175">
    <property type="entry name" value="Sec23/24_helical_dom_sf"/>
</dbReference>
<reference evidence="16 17" key="1">
    <citation type="submission" date="2017-03" db="EMBL/GenBank/DDBJ databases">
        <title>Genomes of endolithic fungi from Antarctica.</title>
        <authorList>
            <person name="Coleine C."/>
            <person name="Masonjones S."/>
            <person name="Stajich J.E."/>
        </authorList>
    </citation>
    <scope>NUCLEOTIDE SEQUENCE [LARGE SCALE GENOMIC DNA]</scope>
    <source>
        <strain evidence="16 17">CCFEE 6315</strain>
    </source>
</reference>
<comment type="similarity">
    <text evidence="4">Belongs to the SEC23/SEC24 family. SEC24 subfamily.</text>
</comment>
<dbReference type="Pfam" id="PF00626">
    <property type="entry name" value="Gelsolin"/>
    <property type="match status" value="1"/>
</dbReference>
<dbReference type="GO" id="GO:0006886">
    <property type="term" value="P:intracellular protein transport"/>
    <property type="evidence" value="ECO:0007669"/>
    <property type="project" value="InterPro"/>
</dbReference>
<keyword evidence="5" id="KW-0813">Transport</keyword>
<comment type="function">
    <text evidence="9">Component of the coat protein complex II (COPII) which promotes the formation of transport vesicles from the endoplasmic reticulum (ER). The coat has two main functions, the physical deformation of the endoplasmic reticulum membrane into vesicles and the selection of cargo molecules.</text>
</comment>
<feature type="compositionally biased region" description="Polar residues" evidence="10">
    <location>
        <begin position="44"/>
        <end position="58"/>
    </location>
</feature>
<dbReference type="SUPFAM" id="SSF82754">
    <property type="entry name" value="C-terminal, gelsolin-like domain of Sec23/24"/>
    <property type="match status" value="1"/>
</dbReference>
<dbReference type="OrthoDB" id="49016at2759"/>
<evidence type="ECO:0000259" key="14">
    <source>
        <dbReference type="Pfam" id="PF04815"/>
    </source>
</evidence>
<dbReference type="SUPFAM" id="SSF81811">
    <property type="entry name" value="Helical domain of Sec23/24"/>
    <property type="match status" value="1"/>
</dbReference>
<dbReference type="Gene3D" id="2.60.40.1670">
    <property type="entry name" value="beta-sandwich domain of Sec23/24"/>
    <property type="match status" value="1"/>
</dbReference>
<evidence type="ECO:0000256" key="9">
    <source>
        <dbReference type="ARBA" id="ARBA00025471"/>
    </source>
</evidence>
<dbReference type="Pfam" id="PF04815">
    <property type="entry name" value="Sec23_helical"/>
    <property type="match status" value="1"/>
</dbReference>
<dbReference type="Gene3D" id="3.40.50.410">
    <property type="entry name" value="von Willebrand factor, type A domain"/>
    <property type="match status" value="1"/>
</dbReference>
<feature type="domain" description="Sec23/Sec24 beta-sandwich" evidence="15">
    <location>
        <begin position="664"/>
        <end position="748"/>
    </location>
</feature>
<dbReference type="Pfam" id="PF04811">
    <property type="entry name" value="Sec23_trunk"/>
    <property type="match status" value="1"/>
</dbReference>
<evidence type="ECO:0000256" key="2">
    <source>
        <dbReference type="ARBA" id="ARBA00004299"/>
    </source>
</evidence>
<protein>
    <recommendedName>
        <fullName evidence="18">Sec23/Sec24 family protein</fullName>
    </recommendedName>
</protein>
<evidence type="ECO:0000256" key="4">
    <source>
        <dbReference type="ARBA" id="ARBA00008334"/>
    </source>
</evidence>
<dbReference type="PANTHER" id="PTHR13803:SF4">
    <property type="entry name" value="SECRETORY 24CD, ISOFORM C"/>
    <property type="match status" value="1"/>
</dbReference>
<feature type="domain" description="Sec23/Sec24 trunk" evidence="13">
    <location>
        <begin position="396"/>
        <end position="657"/>
    </location>
</feature>
<evidence type="ECO:0000256" key="1">
    <source>
        <dbReference type="ARBA" id="ARBA00004255"/>
    </source>
</evidence>
<feature type="compositionally biased region" description="Polar residues" evidence="10">
    <location>
        <begin position="1"/>
        <end position="10"/>
    </location>
</feature>
<evidence type="ECO:0000259" key="11">
    <source>
        <dbReference type="Pfam" id="PF00626"/>
    </source>
</evidence>
<evidence type="ECO:0000256" key="3">
    <source>
        <dbReference type="ARBA" id="ARBA00004397"/>
    </source>
</evidence>
<dbReference type="InterPro" id="IPR050550">
    <property type="entry name" value="SEC23_SEC24_subfamily"/>
</dbReference>
<dbReference type="InterPro" id="IPR036174">
    <property type="entry name" value="Znf_Sec23_Sec24_sf"/>
</dbReference>
<dbReference type="SUPFAM" id="SSF53300">
    <property type="entry name" value="vWA-like"/>
    <property type="match status" value="1"/>
</dbReference>
<dbReference type="GO" id="GO:0008270">
    <property type="term" value="F:zinc ion binding"/>
    <property type="evidence" value="ECO:0007669"/>
    <property type="project" value="InterPro"/>
</dbReference>
<evidence type="ECO:0000256" key="6">
    <source>
        <dbReference type="ARBA" id="ARBA00022892"/>
    </source>
</evidence>
<dbReference type="InterPro" id="IPR006900">
    <property type="entry name" value="Sec23/24_helical_dom"/>
</dbReference>
<feature type="compositionally biased region" description="Gly residues" evidence="10">
    <location>
        <begin position="72"/>
        <end position="81"/>
    </location>
</feature>
<evidence type="ECO:0000259" key="15">
    <source>
        <dbReference type="Pfam" id="PF08033"/>
    </source>
</evidence>
<evidence type="ECO:0008006" key="18">
    <source>
        <dbReference type="Google" id="ProtNLM"/>
    </source>
</evidence>
<dbReference type="GO" id="GO:0005789">
    <property type="term" value="C:endoplasmic reticulum membrane"/>
    <property type="evidence" value="ECO:0007669"/>
    <property type="project" value="UniProtKB-SubCell"/>
</dbReference>
<evidence type="ECO:0000259" key="13">
    <source>
        <dbReference type="Pfam" id="PF04811"/>
    </source>
</evidence>
<dbReference type="GO" id="GO:0000149">
    <property type="term" value="F:SNARE binding"/>
    <property type="evidence" value="ECO:0007669"/>
    <property type="project" value="TreeGrafter"/>
</dbReference>
<feature type="domain" description="Gelsolin-like" evidence="11">
    <location>
        <begin position="887"/>
        <end position="958"/>
    </location>
</feature>
<dbReference type="Gene3D" id="3.40.20.10">
    <property type="entry name" value="Severin"/>
    <property type="match status" value="1"/>
</dbReference>
<dbReference type="InterPro" id="IPR036180">
    <property type="entry name" value="Gelsolin-like_dom_sf"/>
</dbReference>
<evidence type="ECO:0000313" key="16">
    <source>
        <dbReference type="EMBL" id="TKA23588.1"/>
    </source>
</evidence>
<evidence type="ECO:0000313" key="17">
    <source>
        <dbReference type="Proteomes" id="UP000308549"/>
    </source>
</evidence>
<sequence length="1052" mass="113162">MSFQIPSSPYGSPFATPLDERPRPKRTTSAWRPPVAPSPGGYQQGSAHAQQAPTSAANEASYFPSSPAAQGSGAGVGGGVQGSTAETMQQQEGGYGYAARAGQQDTTGGLAQQMRSVGIDGTASMHARRKKDRHAYHQLEQPAASASTQPGGQQYLNGAQGQPSMGGQATAPWQHTTQPWQSQSLPQAGSGASVQPMPAGTPVPIAQQGPAHMGQGSQGRVNPDQIPSVPLSRDLPAEYYKSRIYPTMEQHLPPPATTPFVAFDQGNASPKYARLTLNCIPSSHDHLQSTALPLGLTLQPLAKQTDGEQAVPVLDFGETGPPRCRRCRAYINPFMIFSNGGNRMTCNLCGHPNEVPGEYFAPTDPSGVRVDRNDRPELLLGTCEFLVPKEYWSKEPVPLRYLFVIDVSAEAVQRGFLHGVCDGIVAALYGDSAEDGHTSAEDADNTSGETRSAKVPAGAKVGFMTFDRTIHFYDTSASMSTPRQMVVSDLEDPFSAISPERLYVDAAQCRKNITALLKQLPVMFAQHAVAEPVLLPSLTAALTTLEATGGKILCSLASLPTYGPGKLFHRDKGNYTGEDGEGSREYLKTEHIGIKKLQSDLVKAGVGIDFFLSAPMGGYLDVASIGFVADKTGGETYYYPNWTYPRDSLRLQKELSHTVQRDQGYAALMKVRSSNGLQVAHYSGSFTQHTFGADLELASVTEDSGMGVTFTYDGKLDPKLDAHFQAALLYTTTSGQRRVRCINCVASVTNVPGEPFKFVDQDAVLSVMAKEAVSKAGERSLKEIRQSIQDKTVDIIAAYRKNFAGSSQAGQLVLPQNLKEMAMFVLGLLKSRALKGGKEPSDRRIQEVRMVKGMGLPELSLYLYPRIIALHNLDPSDGFADDSGRLKMPTALRASFAHIEDGGAYLVDNGQILLLWLHKQVSPNLLEDLFGPGINSLQALDPSLNALPVLETLLNAQARNILLHLEEQRGSKGLAIQLARQGLDGAEFEFARLLYEDRNGEASSYVDWLVLLHRGITQELSGQRAKTGGGGEGGGGFSDTLSSITGAVPYWG</sequence>
<organism evidence="16 17">
    <name type="scientific">Salinomyces thailandicus</name>
    <dbReference type="NCBI Taxonomy" id="706561"/>
    <lineage>
        <taxon>Eukaryota</taxon>
        <taxon>Fungi</taxon>
        <taxon>Dikarya</taxon>
        <taxon>Ascomycota</taxon>
        <taxon>Pezizomycotina</taxon>
        <taxon>Dothideomycetes</taxon>
        <taxon>Dothideomycetidae</taxon>
        <taxon>Mycosphaerellales</taxon>
        <taxon>Teratosphaeriaceae</taxon>
        <taxon>Salinomyces</taxon>
    </lineage>
</organism>
<feature type="domain" description="Zinc finger Sec23/Sec24-type" evidence="12">
    <location>
        <begin position="321"/>
        <end position="359"/>
    </location>
</feature>
<keyword evidence="7" id="KW-0653">Protein transport</keyword>
<dbReference type="SUPFAM" id="SSF81995">
    <property type="entry name" value="beta-sandwich domain of Sec23/24"/>
    <property type="match status" value="1"/>
</dbReference>